<organism evidence="6 7">
    <name type="scientific">Magnaporthiopsis poae (strain ATCC 64411 / 73-15)</name>
    <name type="common">Kentucky bluegrass fungus</name>
    <name type="synonym">Magnaporthe poae</name>
    <dbReference type="NCBI Taxonomy" id="644358"/>
    <lineage>
        <taxon>Eukaryota</taxon>
        <taxon>Fungi</taxon>
        <taxon>Dikarya</taxon>
        <taxon>Ascomycota</taxon>
        <taxon>Pezizomycotina</taxon>
        <taxon>Sordariomycetes</taxon>
        <taxon>Sordariomycetidae</taxon>
        <taxon>Magnaporthales</taxon>
        <taxon>Magnaporthaceae</taxon>
        <taxon>Magnaporthiopsis</taxon>
    </lineage>
</organism>
<dbReference type="GO" id="GO:0003839">
    <property type="term" value="F:gamma-glutamylcyclotransferase activity"/>
    <property type="evidence" value="ECO:0007669"/>
    <property type="project" value="UniProtKB-EC"/>
</dbReference>
<dbReference type="EC" id="4.3.2.9" evidence="1"/>
<dbReference type="InterPro" id="IPR036568">
    <property type="entry name" value="GGCT-like_sf"/>
</dbReference>
<reference evidence="6" key="5">
    <citation type="submission" date="2015-06" db="UniProtKB">
        <authorList>
            <consortium name="EnsemblFungi"/>
        </authorList>
    </citation>
    <scope>IDENTIFICATION</scope>
    <source>
        <strain evidence="6">ATCC 64411</strain>
    </source>
</reference>
<accession>A0A0C4EFH1</accession>
<name>A0A0C4EFH1_MAGP6</name>
<dbReference type="PANTHER" id="PTHR12935:SF0">
    <property type="entry name" value="GAMMA-GLUTAMYLCYCLOTRANSFERASE"/>
    <property type="match status" value="1"/>
</dbReference>
<protein>
    <recommendedName>
        <fullName evidence="1">gamma-glutamylcyclotransferase</fullName>
        <ecNumber evidence="1">4.3.2.9</ecNumber>
    </recommendedName>
</protein>
<dbReference type="EMBL" id="ADBL01002838">
    <property type="status" value="NOT_ANNOTATED_CDS"/>
    <property type="molecule type" value="Genomic_DNA"/>
</dbReference>
<dbReference type="EMBL" id="GL876982">
    <property type="protein sequence ID" value="KLU92574.1"/>
    <property type="molecule type" value="Genomic_DNA"/>
</dbReference>
<dbReference type="Gene3D" id="3.10.490.10">
    <property type="entry name" value="Gamma-glutamyl cyclotransferase-like"/>
    <property type="match status" value="1"/>
</dbReference>
<dbReference type="eggNOG" id="ENOG502S3WQ">
    <property type="taxonomic scope" value="Eukaryota"/>
</dbReference>
<reference evidence="7" key="1">
    <citation type="submission" date="2010-05" db="EMBL/GenBank/DDBJ databases">
        <title>The genome sequence of Magnaporthe poae strain ATCC 64411.</title>
        <authorList>
            <person name="Ma L.-J."/>
            <person name="Dead R."/>
            <person name="Young S."/>
            <person name="Zeng Q."/>
            <person name="Koehrsen M."/>
            <person name="Alvarado L."/>
            <person name="Berlin A."/>
            <person name="Chapman S.B."/>
            <person name="Chen Z."/>
            <person name="Freedman E."/>
            <person name="Gellesch M."/>
            <person name="Goldberg J."/>
            <person name="Griggs A."/>
            <person name="Gujja S."/>
            <person name="Heilman E.R."/>
            <person name="Heiman D."/>
            <person name="Hepburn T."/>
            <person name="Howarth C."/>
            <person name="Jen D."/>
            <person name="Larson L."/>
            <person name="Mehta T."/>
            <person name="Neiman D."/>
            <person name="Pearson M."/>
            <person name="Roberts A."/>
            <person name="Saif S."/>
            <person name="Shea T."/>
            <person name="Shenoy N."/>
            <person name="Sisk P."/>
            <person name="Stolte C."/>
            <person name="Sykes S."/>
            <person name="Walk T."/>
            <person name="White J."/>
            <person name="Yandava C."/>
            <person name="Haas B."/>
            <person name="Nusbaum C."/>
            <person name="Birren B."/>
        </authorList>
    </citation>
    <scope>NUCLEOTIDE SEQUENCE [LARGE SCALE GENOMIC DNA]</scope>
    <source>
        <strain evidence="7">ATCC 64411 / 73-15</strain>
    </source>
</reference>
<evidence type="ECO:0000256" key="4">
    <source>
        <dbReference type="PIRSR" id="PIRSR617939-2"/>
    </source>
</evidence>
<dbReference type="VEuPathDB" id="FungiDB:MAPG_11519"/>
<keyword evidence="7" id="KW-1185">Reference proteome</keyword>
<dbReference type="OMA" id="EVMRKSI"/>
<keyword evidence="2" id="KW-0456">Lyase</keyword>
<evidence type="ECO:0000256" key="3">
    <source>
        <dbReference type="PIRSR" id="PIRSR617939-1"/>
    </source>
</evidence>
<dbReference type="PANTHER" id="PTHR12935">
    <property type="entry name" value="GAMMA-GLUTAMYLCYCLOTRANSFERASE"/>
    <property type="match status" value="1"/>
</dbReference>
<proteinExistence type="predicted"/>
<reference evidence="5" key="3">
    <citation type="submission" date="2011-03" db="EMBL/GenBank/DDBJ databases">
        <title>Annotation of Magnaporthe poae ATCC 64411.</title>
        <authorList>
            <person name="Ma L.-J."/>
            <person name="Dead R."/>
            <person name="Young S.K."/>
            <person name="Zeng Q."/>
            <person name="Gargeya S."/>
            <person name="Fitzgerald M."/>
            <person name="Haas B."/>
            <person name="Abouelleil A."/>
            <person name="Alvarado L."/>
            <person name="Arachchi H.M."/>
            <person name="Berlin A."/>
            <person name="Brown A."/>
            <person name="Chapman S.B."/>
            <person name="Chen Z."/>
            <person name="Dunbar C."/>
            <person name="Freedman E."/>
            <person name="Gearin G."/>
            <person name="Gellesch M."/>
            <person name="Goldberg J."/>
            <person name="Griggs A."/>
            <person name="Gujja S."/>
            <person name="Heiman D."/>
            <person name="Howarth C."/>
            <person name="Larson L."/>
            <person name="Lui A."/>
            <person name="MacDonald P.J.P."/>
            <person name="Mehta T."/>
            <person name="Montmayeur A."/>
            <person name="Murphy C."/>
            <person name="Neiman D."/>
            <person name="Pearson M."/>
            <person name="Priest M."/>
            <person name="Roberts A."/>
            <person name="Saif S."/>
            <person name="Shea T."/>
            <person name="Shenoy N."/>
            <person name="Sisk P."/>
            <person name="Stolte C."/>
            <person name="Sykes S."/>
            <person name="Yandava C."/>
            <person name="Wortman J."/>
            <person name="Nusbaum C."/>
            <person name="Birren B."/>
        </authorList>
    </citation>
    <scope>NUCLEOTIDE SEQUENCE</scope>
    <source>
        <strain evidence="5">ATCC 64411</strain>
    </source>
</reference>
<dbReference type="STRING" id="644358.A0A0C4EFH1"/>
<evidence type="ECO:0000256" key="2">
    <source>
        <dbReference type="ARBA" id="ARBA00023239"/>
    </source>
</evidence>
<dbReference type="Proteomes" id="UP000011715">
    <property type="component" value="Unassembled WGS sequence"/>
</dbReference>
<dbReference type="AlphaFoldDB" id="A0A0C4EFH1"/>
<sequence length="202" mass="21681">MKTLYFAYGSNLSLAQMAVRCPGSKLLGTAVLPGFRWQINQRHYANVVQTAGADMSSSTSADGQQGGVAGLVYELAGPGDEAALDRAEGYHGVLFREAHPLLADRDVAWIVNQGGPAAVLAAAGSVPVEQDPTAASRMDGVLVYLSRFYTEEGSPYEEYIGRLGRGIADSIALGVDRDFFRRCFLPYAPELEKETDAVSRSE</sequence>
<feature type="binding site" evidence="4">
    <location>
        <begin position="5"/>
        <end position="10"/>
    </location>
    <ligand>
        <name>substrate</name>
    </ligand>
</feature>
<gene>
    <name evidence="5" type="ORF">MAPG_11519</name>
</gene>
<dbReference type="SUPFAM" id="SSF110857">
    <property type="entry name" value="Gamma-glutamyl cyclotransferase-like"/>
    <property type="match status" value="1"/>
</dbReference>
<dbReference type="InterPro" id="IPR017939">
    <property type="entry name" value="G-Glutamylcylcotransferase"/>
</dbReference>
<evidence type="ECO:0000256" key="1">
    <source>
        <dbReference type="ARBA" id="ARBA00012346"/>
    </source>
</evidence>
<reference evidence="6" key="4">
    <citation type="journal article" date="2015" name="G3 (Bethesda)">
        <title>Genome sequences of three phytopathogenic species of the Magnaporthaceae family of fungi.</title>
        <authorList>
            <person name="Okagaki L.H."/>
            <person name="Nunes C.C."/>
            <person name="Sailsbery J."/>
            <person name="Clay B."/>
            <person name="Brown D."/>
            <person name="John T."/>
            <person name="Oh Y."/>
            <person name="Young N."/>
            <person name="Fitzgerald M."/>
            <person name="Haas B.J."/>
            <person name="Zeng Q."/>
            <person name="Young S."/>
            <person name="Adiconis X."/>
            <person name="Fan L."/>
            <person name="Levin J.Z."/>
            <person name="Mitchell T.K."/>
            <person name="Okubara P.A."/>
            <person name="Farman M.L."/>
            <person name="Kohn L.M."/>
            <person name="Birren B."/>
            <person name="Ma L.-J."/>
            <person name="Dean R.A."/>
        </authorList>
    </citation>
    <scope>NUCLEOTIDE SEQUENCE</scope>
    <source>
        <strain evidence="6">ATCC 64411 / 73-15</strain>
    </source>
</reference>
<evidence type="ECO:0000313" key="5">
    <source>
        <dbReference type="EMBL" id="KLU92574.1"/>
    </source>
</evidence>
<evidence type="ECO:0000313" key="6">
    <source>
        <dbReference type="EnsemblFungi" id="MAPG_11519T0"/>
    </source>
</evidence>
<dbReference type="OrthoDB" id="2924818at2759"/>
<dbReference type="CDD" id="cd06661">
    <property type="entry name" value="GGCT_like"/>
    <property type="match status" value="1"/>
</dbReference>
<feature type="active site" description="Proton acceptor" evidence="3">
    <location>
        <position position="88"/>
    </location>
</feature>
<evidence type="ECO:0000313" key="7">
    <source>
        <dbReference type="Proteomes" id="UP000011715"/>
    </source>
</evidence>
<reference evidence="5" key="2">
    <citation type="submission" date="2010-05" db="EMBL/GenBank/DDBJ databases">
        <title>The Genome Sequence of Magnaporthe poae strain ATCC 64411.</title>
        <authorList>
            <consortium name="The Broad Institute Genome Sequencing Platform"/>
            <consortium name="Broad Institute Genome Sequencing Center for Infectious Disease"/>
            <person name="Ma L.-J."/>
            <person name="Dead R."/>
            <person name="Young S."/>
            <person name="Zeng Q."/>
            <person name="Koehrsen M."/>
            <person name="Alvarado L."/>
            <person name="Berlin A."/>
            <person name="Chapman S.B."/>
            <person name="Chen Z."/>
            <person name="Freedman E."/>
            <person name="Gellesch M."/>
            <person name="Goldberg J."/>
            <person name="Griggs A."/>
            <person name="Gujja S."/>
            <person name="Heilman E.R."/>
            <person name="Heiman D."/>
            <person name="Hepburn T."/>
            <person name="Howarth C."/>
            <person name="Jen D."/>
            <person name="Larson L."/>
            <person name="Mehta T."/>
            <person name="Neiman D."/>
            <person name="Pearson M."/>
            <person name="Roberts A."/>
            <person name="Saif S."/>
            <person name="Shea T."/>
            <person name="Shenoy N."/>
            <person name="Sisk P."/>
            <person name="Stolte C."/>
            <person name="Sykes S."/>
            <person name="Walk T."/>
            <person name="White J."/>
            <person name="Yandava C."/>
            <person name="Haas B."/>
            <person name="Nusbaum C."/>
            <person name="Birren B."/>
        </authorList>
    </citation>
    <scope>NUCLEOTIDE SEQUENCE</scope>
    <source>
        <strain evidence="5">ATCC 64411</strain>
    </source>
</reference>
<dbReference type="EnsemblFungi" id="MAPG_11519T0">
    <property type="protein sequence ID" value="MAPG_11519T0"/>
    <property type="gene ID" value="MAPG_11519"/>
</dbReference>
<dbReference type="InterPro" id="IPR013024">
    <property type="entry name" value="GGCT-like"/>
</dbReference>